<proteinExistence type="predicted"/>
<dbReference type="InterPro" id="IPR006553">
    <property type="entry name" value="Leu-rich_rpt_Cys-con_subtyp"/>
</dbReference>
<dbReference type="Gene3D" id="3.80.10.10">
    <property type="entry name" value="Ribonuclease Inhibitor"/>
    <property type="match status" value="2"/>
</dbReference>
<protein>
    <submittedName>
        <fullName evidence="2">OLC1v1011701C1</fullName>
    </submittedName>
</protein>
<evidence type="ECO:0000313" key="2">
    <source>
        <dbReference type="EMBL" id="CAI9111473.1"/>
    </source>
</evidence>
<dbReference type="InterPro" id="IPR001810">
    <property type="entry name" value="F-box_dom"/>
</dbReference>
<keyword evidence="3" id="KW-1185">Reference proteome</keyword>
<evidence type="ECO:0000259" key="1">
    <source>
        <dbReference type="Pfam" id="PF00646"/>
    </source>
</evidence>
<dbReference type="Proteomes" id="UP001161247">
    <property type="component" value="Chromosome 6"/>
</dbReference>
<organism evidence="2 3">
    <name type="scientific">Oldenlandia corymbosa var. corymbosa</name>
    <dbReference type="NCBI Taxonomy" id="529605"/>
    <lineage>
        <taxon>Eukaryota</taxon>
        <taxon>Viridiplantae</taxon>
        <taxon>Streptophyta</taxon>
        <taxon>Embryophyta</taxon>
        <taxon>Tracheophyta</taxon>
        <taxon>Spermatophyta</taxon>
        <taxon>Magnoliopsida</taxon>
        <taxon>eudicotyledons</taxon>
        <taxon>Gunneridae</taxon>
        <taxon>Pentapetalae</taxon>
        <taxon>asterids</taxon>
        <taxon>lamiids</taxon>
        <taxon>Gentianales</taxon>
        <taxon>Rubiaceae</taxon>
        <taxon>Rubioideae</taxon>
        <taxon>Spermacoceae</taxon>
        <taxon>Hedyotis-Oldenlandia complex</taxon>
        <taxon>Oldenlandia</taxon>
    </lineage>
</organism>
<name>A0AAV1DU75_OLDCO</name>
<dbReference type="GO" id="GO:0031146">
    <property type="term" value="P:SCF-dependent proteasomal ubiquitin-dependent protein catabolic process"/>
    <property type="evidence" value="ECO:0007669"/>
    <property type="project" value="TreeGrafter"/>
</dbReference>
<dbReference type="Pfam" id="PF00646">
    <property type="entry name" value="F-box"/>
    <property type="match status" value="1"/>
</dbReference>
<dbReference type="SUPFAM" id="SSF52047">
    <property type="entry name" value="RNI-like"/>
    <property type="match status" value="2"/>
</dbReference>
<dbReference type="InterPro" id="IPR036047">
    <property type="entry name" value="F-box-like_dom_sf"/>
</dbReference>
<reference evidence="2" key="1">
    <citation type="submission" date="2023-03" db="EMBL/GenBank/DDBJ databases">
        <authorList>
            <person name="Julca I."/>
        </authorList>
    </citation>
    <scope>NUCLEOTIDE SEQUENCE</scope>
</reference>
<dbReference type="GO" id="GO:0019005">
    <property type="term" value="C:SCF ubiquitin ligase complex"/>
    <property type="evidence" value="ECO:0007669"/>
    <property type="project" value="TreeGrafter"/>
</dbReference>
<dbReference type="InterPro" id="IPR032675">
    <property type="entry name" value="LRR_dom_sf"/>
</dbReference>
<sequence>MNYSMDSILCDELLQEIFQRLPPPPASSAAAVCLVSKRWLRLLRSSISSLSLTFFDHHHPPTITILPSLSSFLSQHPYLSSLSLTTAATAAVPISADQLLLAASHSCTNLRALRLFTEPLSLFSLLSLSSSFLHLSSLTITIRRPLTFHQWVPLLRHLKHLSIYLAAANAAAGRRTQLVSEETFNYDDEAEVKLESLSLSGFQAGDRELSYFWRNCKLIKKLELQSCEGVGDNSSFLAFLKSLNNTTLQEVELRTCRTAVEGVLLKLSQNCVSLKSLLIYDGCSKQGLLQFVSEGRCFDIQKLDLRLPLDLSNEHLIAVSEKFRFLSSLRLQSCCLFNGEGLQAISKGVSSCELQELALVKCDVVERESGLLTLLGQNLKKLRKLDLSYNEMLVDKEVCSMLVSCGGHLNELKFRGCGKLTNAVLLSMAKNCLCLETLDIMNCCSIESESVEWFLKHCCSYLRELLVEDSKVSVFARIVASDKRIEVLG</sequence>
<evidence type="ECO:0000313" key="3">
    <source>
        <dbReference type="Proteomes" id="UP001161247"/>
    </source>
</evidence>
<dbReference type="EMBL" id="OX459123">
    <property type="protein sequence ID" value="CAI9111473.1"/>
    <property type="molecule type" value="Genomic_DNA"/>
</dbReference>
<dbReference type="PANTHER" id="PTHR13318">
    <property type="entry name" value="PARTNER OF PAIRED, ISOFORM B-RELATED"/>
    <property type="match status" value="1"/>
</dbReference>
<dbReference type="AlphaFoldDB" id="A0AAV1DU75"/>
<accession>A0AAV1DU75</accession>
<gene>
    <name evidence="2" type="ORF">OLC1_LOCUS18866</name>
</gene>
<dbReference type="PANTHER" id="PTHR13318:SF77">
    <property type="entry name" value="F-BOX DOMAIN-CONTAINING PROTEIN"/>
    <property type="match status" value="1"/>
</dbReference>
<feature type="domain" description="F-box" evidence="1">
    <location>
        <begin position="8"/>
        <end position="46"/>
    </location>
</feature>
<dbReference type="SUPFAM" id="SSF81383">
    <property type="entry name" value="F-box domain"/>
    <property type="match status" value="1"/>
</dbReference>
<dbReference type="SMART" id="SM00367">
    <property type="entry name" value="LRR_CC"/>
    <property type="match status" value="5"/>
</dbReference>